<keyword evidence="2" id="KW-1185">Reference proteome</keyword>
<comment type="caution">
    <text evidence="1">The sequence shown here is derived from an EMBL/GenBank/DDBJ whole genome shotgun (WGS) entry which is preliminary data.</text>
</comment>
<reference evidence="1" key="1">
    <citation type="submission" date="2024-01" db="EMBL/GenBank/DDBJ databases">
        <title>The diversity of rhizobia nodulating Mimosa spp. in eleven states of Brazil covering several biomes is determined by host plant, location, and edaphic factors.</title>
        <authorList>
            <person name="Rouws L."/>
            <person name="Barauna A."/>
            <person name="Beukes C."/>
            <person name="De Faria S.M."/>
            <person name="Gross E."/>
            <person name="Dos Reis Junior F.B."/>
            <person name="Simon M."/>
            <person name="Maluk M."/>
            <person name="Odee D.W."/>
            <person name="Kenicer G."/>
            <person name="Young J.P.W."/>
            <person name="Reis V.M."/>
            <person name="Zilli J."/>
            <person name="James E.K."/>
        </authorList>
    </citation>
    <scope>NUCLEOTIDE SEQUENCE</scope>
    <source>
        <strain evidence="1">JPY452</strain>
    </source>
</reference>
<accession>A0ACC6RI28</accession>
<evidence type="ECO:0000313" key="2">
    <source>
        <dbReference type="Proteomes" id="UP001392318"/>
    </source>
</evidence>
<dbReference type="Proteomes" id="UP001392318">
    <property type="component" value="Unassembled WGS sequence"/>
</dbReference>
<organism evidence="1 2">
    <name type="scientific">Paraburkholderia unamae</name>
    <dbReference type="NCBI Taxonomy" id="219649"/>
    <lineage>
        <taxon>Bacteria</taxon>
        <taxon>Pseudomonadati</taxon>
        <taxon>Pseudomonadota</taxon>
        <taxon>Betaproteobacteria</taxon>
        <taxon>Burkholderiales</taxon>
        <taxon>Burkholderiaceae</taxon>
        <taxon>Paraburkholderia</taxon>
    </lineage>
</organism>
<dbReference type="EMBL" id="JAYMRU010000009">
    <property type="protein sequence ID" value="MEM5401336.1"/>
    <property type="molecule type" value="Genomic_DNA"/>
</dbReference>
<gene>
    <name evidence="1" type="ORF">VSR83_14755</name>
</gene>
<sequence length="51" mass="5697">MLTRGPVAERRFGASAAARFQHGARTFALACCSAVRYAYAFVDYEERCDAY</sequence>
<proteinExistence type="predicted"/>
<evidence type="ECO:0000313" key="1">
    <source>
        <dbReference type="EMBL" id="MEM5401336.1"/>
    </source>
</evidence>
<protein>
    <submittedName>
        <fullName evidence="1">Uncharacterized protein</fullName>
    </submittedName>
</protein>
<name>A0ACC6RI28_9BURK</name>